<evidence type="ECO:0000256" key="7">
    <source>
        <dbReference type="ARBA" id="ARBA00023010"/>
    </source>
</evidence>
<keyword evidence="9" id="KW-0539">Nucleus</keyword>
<feature type="region of interest" description="Disordered" evidence="11">
    <location>
        <begin position="193"/>
        <end position="212"/>
    </location>
</feature>
<keyword evidence="2" id="KW-0813">Transport</keyword>
<evidence type="ECO:0000313" key="13">
    <source>
        <dbReference type="EMBL" id="KOB78222.1"/>
    </source>
</evidence>
<dbReference type="AlphaFoldDB" id="A0A0L7LS02"/>
<dbReference type="EMBL" id="JTDY01000221">
    <property type="protein sequence ID" value="KOB78222.1"/>
    <property type="molecule type" value="Genomic_DNA"/>
</dbReference>
<evidence type="ECO:0000256" key="3">
    <source>
        <dbReference type="ARBA" id="ARBA00022737"/>
    </source>
</evidence>
<keyword evidence="4" id="KW-0509">mRNA transport</keyword>
<feature type="region of interest" description="Disordered" evidence="11">
    <location>
        <begin position="1"/>
        <end position="32"/>
    </location>
</feature>
<evidence type="ECO:0000256" key="2">
    <source>
        <dbReference type="ARBA" id="ARBA00022448"/>
    </source>
</evidence>
<dbReference type="InterPro" id="IPR000156">
    <property type="entry name" value="Ran_bind_dom"/>
</dbReference>
<evidence type="ECO:0000256" key="8">
    <source>
        <dbReference type="ARBA" id="ARBA00023132"/>
    </source>
</evidence>
<evidence type="ECO:0000256" key="10">
    <source>
        <dbReference type="SAM" id="Coils"/>
    </source>
</evidence>
<dbReference type="Gene3D" id="2.30.29.30">
    <property type="entry name" value="Pleckstrin-homology domain (PH domain)/Phosphotyrosine-binding domain (PTB)"/>
    <property type="match status" value="1"/>
</dbReference>
<dbReference type="SMART" id="SM00160">
    <property type="entry name" value="RanBD"/>
    <property type="match status" value="1"/>
</dbReference>
<keyword evidence="7" id="KW-0811">Translocation</keyword>
<dbReference type="Proteomes" id="UP000037510">
    <property type="component" value="Unassembled WGS sequence"/>
</dbReference>
<dbReference type="PANTHER" id="PTHR23138">
    <property type="entry name" value="RAN BINDING PROTEIN"/>
    <property type="match status" value="1"/>
</dbReference>
<keyword evidence="10" id="KW-0175">Coiled coil</keyword>
<keyword evidence="6" id="KW-0007">Acetylation</keyword>
<dbReference type="InterPro" id="IPR045255">
    <property type="entry name" value="RanBP1-like"/>
</dbReference>
<feature type="domain" description="RanBD1" evidence="12">
    <location>
        <begin position="534"/>
        <end position="652"/>
    </location>
</feature>
<comment type="caution">
    <text evidence="13">The sequence shown here is derived from an EMBL/GenBank/DDBJ whole genome shotgun (WGS) entry which is preliminary data.</text>
</comment>
<proteinExistence type="predicted"/>
<evidence type="ECO:0000313" key="14">
    <source>
        <dbReference type="Proteomes" id="UP000037510"/>
    </source>
</evidence>
<evidence type="ECO:0000259" key="12">
    <source>
        <dbReference type="SMART" id="SM00160"/>
    </source>
</evidence>
<dbReference type="InterPro" id="IPR011993">
    <property type="entry name" value="PH-like_dom_sf"/>
</dbReference>
<dbReference type="GO" id="GO:0051028">
    <property type="term" value="P:mRNA transport"/>
    <property type="evidence" value="ECO:0007669"/>
    <property type="project" value="UniProtKB-KW"/>
</dbReference>
<keyword evidence="5" id="KW-0653">Protein transport</keyword>
<organism evidence="13 14">
    <name type="scientific">Operophtera brumata</name>
    <name type="common">Winter moth</name>
    <name type="synonym">Phalaena brumata</name>
    <dbReference type="NCBI Taxonomy" id="104452"/>
    <lineage>
        <taxon>Eukaryota</taxon>
        <taxon>Metazoa</taxon>
        <taxon>Ecdysozoa</taxon>
        <taxon>Arthropoda</taxon>
        <taxon>Hexapoda</taxon>
        <taxon>Insecta</taxon>
        <taxon>Pterygota</taxon>
        <taxon>Neoptera</taxon>
        <taxon>Endopterygota</taxon>
        <taxon>Lepidoptera</taxon>
        <taxon>Glossata</taxon>
        <taxon>Ditrysia</taxon>
        <taxon>Geometroidea</taxon>
        <taxon>Geometridae</taxon>
        <taxon>Larentiinae</taxon>
        <taxon>Operophtera</taxon>
    </lineage>
</organism>
<feature type="coiled-coil region" evidence="10">
    <location>
        <begin position="285"/>
        <end position="316"/>
    </location>
</feature>
<feature type="region of interest" description="Disordered" evidence="11">
    <location>
        <begin position="432"/>
        <end position="452"/>
    </location>
</feature>
<gene>
    <name evidence="13" type="ORF">OBRU01_01960</name>
</gene>
<dbReference type="Pfam" id="PF08911">
    <property type="entry name" value="NUP50"/>
    <property type="match status" value="1"/>
</dbReference>
<reference evidence="13 14" key="1">
    <citation type="journal article" date="2015" name="Genome Biol. Evol.">
        <title>The genome of winter moth (Operophtera brumata) provides a genomic perspective on sexual dimorphism and phenology.</title>
        <authorList>
            <person name="Derks M.F."/>
            <person name="Smit S."/>
            <person name="Salis L."/>
            <person name="Schijlen E."/>
            <person name="Bossers A."/>
            <person name="Mateman C."/>
            <person name="Pijl A.S."/>
            <person name="de Ridder D."/>
            <person name="Groenen M.A."/>
            <person name="Visser M.E."/>
            <person name="Megens H.J."/>
        </authorList>
    </citation>
    <scope>NUCLEOTIDE SEQUENCE [LARGE SCALE GENOMIC DNA]</scope>
    <source>
        <strain evidence="13">WM2013NL</strain>
        <tissue evidence="13">Head and thorax</tissue>
    </source>
</reference>
<dbReference type="Pfam" id="PF00638">
    <property type="entry name" value="Ran_BP1"/>
    <property type="match status" value="1"/>
</dbReference>
<dbReference type="PANTHER" id="PTHR23138:SF141">
    <property type="entry name" value="NUCLEAR PORE COMPLEX PROTEIN NUP50"/>
    <property type="match status" value="1"/>
</dbReference>
<dbReference type="GO" id="GO:0006606">
    <property type="term" value="P:protein import into nucleus"/>
    <property type="evidence" value="ECO:0007669"/>
    <property type="project" value="TreeGrafter"/>
</dbReference>
<evidence type="ECO:0000256" key="11">
    <source>
        <dbReference type="SAM" id="MobiDB-lite"/>
    </source>
</evidence>
<keyword evidence="14" id="KW-1185">Reference proteome</keyword>
<dbReference type="STRING" id="104452.A0A0L7LS02"/>
<evidence type="ECO:0000256" key="6">
    <source>
        <dbReference type="ARBA" id="ARBA00022990"/>
    </source>
</evidence>
<evidence type="ECO:0000256" key="4">
    <source>
        <dbReference type="ARBA" id="ARBA00022816"/>
    </source>
</evidence>
<accession>A0A0L7LS02</accession>
<evidence type="ECO:0000256" key="1">
    <source>
        <dbReference type="ARBA" id="ARBA00004567"/>
    </source>
</evidence>
<feature type="compositionally biased region" description="Polar residues" evidence="11">
    <location>
        <begin position="514"/>
        <end position="524"/>
    </location>
</feature>
<evidence type="ECO:0000256" key="9">
    <source>
        <dbReference type="ARBA" id="ARBA00023242"/>
    </source>
</evidence>
<name>A0A0L7LS02_OPEBR</name>
<feature type="compositionally biased region" description="Polar residues" evidence="11">
    <location>
        <begin position="1"/>
        <end position="10"/>
    </location>
</feature>
<dbReference type="GO" id="GO:0005643">
    <property type="term" value="C:nuclear pore"/>
    <property type="evidence" value="ECO:0007669"/>
    <property type="project" value="UniProtKB-SubCell"/>
</dbReference>
<feature type="region of interest" description="Disordered" evidence="11">
    <location>
        <begin position="514"/>
        <end position="536"/>
    </location>
</feature>
<protein>
    <submittedName>
        <fullName evidence="13">Putative nuclear pore complex protein Nup50</fullName>
    </submittedName>
</protein>
<comment type="subcellular location">
    <subcellularLocation>
        <location evidence="1">Nucleus</location>
        <location evidence="1">Nuclear pore complex</location>
    </subcellularLocation>
</comment>
<dbReference type="InterPro" id="IPR015007">
    <property type="entry name" value="NUP2/50/61"/>
</dbReference>
<feature type="compositionally biased region" description="Low complexity" evidence="11">
    <location>
        <begin position="432"/>
        <end position="444"/>
    </location>
</feature>
<dbReference type="SUPFAM" id="SSF50729">
    <property type="entry name" value="PH domain-like"/>
    <property type="match status" value="1"/>
</dbReference>
<dbReference type="CDD" id="cd13170">
    <property type="entry name" value="RanBD_NUP50"/>
    <property type="match status" value="1"/>
</dbReference>
<keyword evidence="8" id="KW-0906">Nuclear pore complex</keyword>
<sequence>MSAKRSATTDLNHDNWDQEDPTEHEEMGTFKAASRDVLEKRVIRTAKRRSQVTVDEGKKSVFSGFGGFNKSQPSSFDFLANVTNGSKNTNGAGSKCDTAVTSSLFSSKPSTSPSGGLFGATSNAAKPAFSTAPLHTTPFASSAKTEIPSMTFSSSKADSTVGDSPFKIQSVSSSADSNAKSSTAAQVSSTLFGVSSTSQNQNKSPLTTNTAFKQPVSSTSTVVQNTATIATQSNNKNESAINKDTEIEKARNKYYSKLKGLNESVSSWIVKHVEKTPLCFLTPIFKDYENYLKEIQEEYEAAKEDIETKIKEEAAAKPVFGFKDGGASLFTNNSACFTQDAKNTAKSFGINITSAGNSNTTTTNTGFFGITSTANASQPSTSKTITTPTKGFSLGVTSSLATNTNSLFTTTNVENTGASPSQGFSFGIKPAASVTSPESVSPPSKGISFGITSTPLGTSPFTASQANTGSPAAGFSFGNTSTPLATSPANPLTNSAMGTSPFSFGIGSGKPFSFSSQVQQNTETPKNEEEEDQPPKVEYTPVVEENSVFDKKCKIFVKKDGNFVDKGVGTLYVKKIEESGKHQLLVRANTNLGTVLLNLILASAVPTQRMGKNNVMLVCIPTPDAKPPPTPVLIRVKTGEEADGLLEILDKYKS</sequence>
<evidence type="ECO:0000256" key="5">
    <source>
        <dbReference type="ARBA" id="ARBA00022927"/>
    </source>
</evidence>
<keyword evidence="3" id="KW-0677">Repeat</keyword>